<organism evidence="1 2">
    <name type="scientific">Protea cynaroides</name>
    <dbReference type="NCBI Taxonomy" id="273540"/>
    <lineage>
        <taxon>Eukaryota</taxon>
        <taxon>Viridiplantae</taxon>
        <taxon>Streptophyta</taxon>
        <taxon>Embryophyta</taxon>
        <taxon>Tracheophyta</taxon>
        <taxon>Spermatophyta</taxon>
        <taxon>Magnoliopsida</taxon>
        <taxon>Proteales</taxon>
        <taxon>Proteaceae</taxon>
        <taxon>Protea</taxon>
    </lineage>
</organism>
<gene>
    <name evidence="1" type="ORF">NE237_014552</name>
</gene>
<reference evidence="1" key="1">
    <citation type="journal article" date="2023" name="Plant J.">
        <title>The genome of the king protea, Protea cynaroides.</title>
        <authorList>
            <person name="Chang J."/>
            <person name="Duong T.A."/>
            <person name="Schoeman C."/>
            <person name="Ma X."/>
            <person name="Roodt D."/>
            <person name="Barker N."/>
            <person name="Li Z."/>
            <person name="Van de Peer Y."/>
            <person name="Mizrachi E."/>
        </authorList>
    </citation>
    <scope>NUCLEOTIDE SEQUENCE</scope>
    <source>
        <tissue evidence="1">Young leaves</tissue>
    </source>
</reference>
<evidence type="ECO:0000313" key="1">
    <source>
        <dbReference type="EMBL" id="KAJ4967851.1"/>
    </source>
</evidence>
<keyword evidence="2" id="KW-1185">Reference proteome</keyword>
<protein>
    <submittedName>
        <fullName evidence="1">Uncharacterized protein</fullName>
    </submittedName>
</protein>
<proteinExistence type="predicted"/>
<dbReference type="EMBL" id="JAMYWD010000006">
    <property type="protein sequence ID" value="KAJ4967851.1"/>
    <property type="molecule type" value="Genomic_DNA"/>
</dbReference>
<dbReference type="AlphaFoldDB" id="A0A9Q0KCJ0"/>
<name>A0A9Q0KCJ0_9MAGN</name>
<accession>A0A9Q0KCJ0</accession>
<comment type="caution">
    <text evidence="1">The sequence shown here is derived from an EMBL/GenBank/DDBJ whole genome shotgun (WGS) entry which is preliminary data.</text>
</comment>
<evidence type="ECO:0000313" key="2">
    <source>
        <dbReference type="Proteomes" id="UP001141806"/>
    </source>
</evidence>
<dbReference type="Proteomes" id="UP001141806">
    <property type="component" value="Unassembled WGS sequence"/>
</dbReference>
<sequence>MWYCSSRISGDVGYKRIQVACIRRRQQLSVSYFFLSRVSLSLSTLILKMGAALGCHPLRRLPPTHCLRAVLLSPGCRSSRFQTGNFAFCLF</sequence>